<dbReference type="AlphaFoldDB" id="A0A653DMV4"/>
<organism evidence="1 2">
    <name type="scientific">Callosobruchus maculatus</name>
    <name type="common">Southern cowpea weevil</name>
    <name type="synonym">Pulse bruchid</name>
    <dbReference type="NCBI Taxonomy" id="64391"/>
    <lineage>
        <taxon>Eukaryota</taxon>
        <taxon>Metazoa</taxon>
        <taxon>Ecdysozoa</taxon>
        <taxon>Arthropoda</taxon>
        <taxon>Hexapoda</taxon>
        <taxon>Insecta</taxon>
        <taxon>Pterygota</taxon>
        <taxon>Neoptera</taxon>
        <taxon>Endopterygota</taxon>
        <taxon>Coleoptera</taxon>
        <taxon>Polyphaga</taxon>
        <taxon>Cucujiformia</taxon>
        <taxon>Chrysomeloidea</taxon>
        <taxon>Chrysomelidae</taxon>
        <taxon>Bruchinae</taxon>
        <taxon>Bruchini</taxon>
        <taxon>Callosobruchus</taxon>
    </lineage>
</organism>
<sequence length="43" mass="4904">MGSSFYHKRLFLRTGMNTSVESLQVNIVLKNSIVSQFLIFALL</sequence>
<proteinExistence type="predicted"/>
<protein>
    <submittedName>
        <fullName evidence="1">Uncharacterized protein</fullName>
    </submittedName>
</protein>
<gene>
    <name evidence="1" type="ORF">CALMAC_LOCUS18637</name>
</gene>
<evidence type="ECO:0000313" key="1">
    <source>
        <dbReference type="EMBL" id="VEN61157.1"/>
    </source>
</evidence>
<dbReference type="Proteomes" id="UP000410492">
    <property type="component" value="Unassembled WGS sequence"/>
</dbReference>
<dbReference type="EMBL" id="CAACVG010013021">
    <property type="protein sequence ID" value="VEN61157.1"/>
    <property type="molecule type" value="Genomic_DNA"/>
</dbReference>
<reference evidence="1 2" key="1">
    <citation type="submission" date="2019-01" db="EMBL/GenBank/DDBJ databases">
        <authorList>
            <person name="Sayadi A."/>
        </authorList>
    </citation>
    <scope>NUCLEOTIDE SEQUENCE [LARGE SCALE GENOMIC DNA]</scope>
</reference>
<keyword evidence="2" id="KW-1185">Reference proteome</keyword>
<name>A0A653DMV4_CALMS</name>
<evidence type="ECO:0000313" key="2">
    <source>
        <dbReference type="Proteomes" id="UP000410492"/>
    </source>
</evidence>
<accession>A0A653DMV4</accession>